<dbReference type="PROSITE" id="PS00395">
    <property type="entry name" value="ALANINE_RACEMASE"/>
    <property type="match status" value="1"/>
</dbReference>
<dbReference type="GO" id="GO:0005829">
    <property type="term" value="C:cytosol"/>
    <property type="evidence" value="ECO:0007669"/>
    <property type="project" value="TreeGrafter"/>
</dbReference>
<evidence type="ECO:0000256" key="5">
    <source>
        <dbReference type="PIRSR" id="PIRSR600821-50"/>
    </source>
</evidence>
<feature type="domain" description="Alanine racemase C-terminal" evidence="7">
    <location>
        <begin position="236"/>
        <end position="357"/>
    </location>
</feature>
<comment type="similarity">
    <text evidence="4">Belongs to the alanine racemase family.</text>
</comment>
<evidence type="ECO:0000256" key="1">
    <source>
        <dbReference type="ARBA" id="ARBA00001933"/>
    </source>
</evidence>
<evidence type="ECO:0000256" key="4">
    <source>
        <dbReference type="HAMAP-Rule" id="MF_01201"/>
    </source>
</evidence>
<dbReference type="GO" id="GO:0008784">
    <property type="term" value="F:alanine racemase activity"/>
    <property type="evidence" value="ECO:0007669"/>
    <property type="project" value="UniProtKB-UniRule"/>
</dbReference>
<comment type="pathway">
    <text evidence="4">Amino-acid biosynthesis; D-alanine biosynthesis; D-alanine from L-alanine: step 1/1.</text>
</comment>
<feature type="binding site" evidence="4 6">
    <location>
        <position position="304"/>
    </location>
    <ligand>
        <name>substrate</name>
    </ligand>
</feature>
<dbReference type="PRINTS" id="PR00992">
    <property type="entry name" value="ALARACEMASE"/>
</dbReference>
<dbReference type="InterPro" id="IPR029066">
    <property type="entry name" value="PLP-binding_barrel"/>
</dbReference>
<dbReference type="Proteomes" id="UP000620133">
    <property type="component" value="Chromosome"/>
</dbReference>
<dbReference type="SMART" id="SM01005">
    <property type="entry name" value="Ala_racemase_C"/>
    <property type="match status" value="1"/>
</dbReference>
<dbReference type="InterPro" id="IPR001608">
    <property type="entry name" value="Ala_racemase_N"/>
</dbReference>
<dbReference type="GO" id="GO:0030170">
    <property type="term" value="F:pyridoxal phosphate binding"/>
    <property type="evidence" value="ECO:0007669"/>
    <property type="project" value="UniProtKB-UniRule"/>
</dbReference>
<dbReference type="KEGG" id="manr:MPAN_008630"/>
<feature type="active site" description="Proton acceptor; specific for D-alanine" evidence="4">
    <location>
        <position position="38"/>
    </location>
</feature>
<organism evidence="8 9">
    <name type="scientific">Mariniplasma anaerobium</name>
    <dbReference type="NCBI Taxonomy" id="2735436"/>
    <lineage>
        <taxon>Bacteria</taxon>
        <taxon>Bacillati</taxon>
        <taxon>Mycoplasmatota</taxon>
        <taxon>Mollicutes</taxon>
        <taxon>Acholeplasmatales</taxon>
        <taxon>Acholeplasmataceae</taxon>
        <taxon>Mariniplasma</taxon>
    </lineage>
</organism>
<keyword evidence="3 4" id="KW-0413">Isomerase</keyword>
<keyword evidence="9" id="KW-1185">Reference proteome</keyword>
<dbReference type="PANTHER" id="PTHR30511">
    <property type="entry name" value="ALANINE RACEMASE"/>
    <property type="match status" value="1"/>
</dbReference>
<sequence length="362" mass="41483">MSKIYRPTWAEINLNHIEHNFNYVANLNPNKQIIPVVKADAYGHGALEVMNFLYQKGINMFAVSLLEEAIKLRNNNKKIKILMLGPILEDQFSVAQKNKIDITLYDTNIVQTLLKTNHKLNVHLKIDTGMNRYGIKDKKEILEIIDQLQTHKTLNLEGVFTHFATANDDKKIYDLQVERFKDILNDIKVKPKMIHISNSSSAIKYEKYYDFTTHIRLGISLYGLSLDKTKTNLKPAMSLKSKVVQIKQLKAGEVVGYGATYTSVTKERIAVIPIGYADGWIRKNRHNDVQINHKRYQIIGLICMDALFVSIDSKVQIGDEVTLFGDLISIDEVAEKQQTNLYEVCTNISKRVPRIYIQGEEK</sequence>
<gene>
    <name evidence="8" type="primary">alr</name>
    <name evidence="8" type="ORF">MPAN_008630</name>
</gene>
<dbReference type="InterPro" id="IPR011079">
    <property type="entry name" value="Ala_racemase_C"/>
</dbReference>
<dbReference type="InterPro" id="IPR020622">
    <property type="entry name" value="Ala_racemase_pyridoxalP-BS"/>
</dbReference>
<feature type="active site" description="Proton acceptor; specific for L-alanine" evidence="4">
    <location>
        <position position="257"/>
    </location>
</feature>
<name>A0A7U9TID8_9MOLU</name>
<dbReference type="UniPathway" id="UPA00042">
    <property type="reaction ID" value="UER00497"/>
</dbReference>
<evidence type="ECO:0000313" key="8">
    <source>
        <dbReference type="EMBL" id="BCR35970.1"/>
    </source>
</evidence>
<dbReference type="SUPFAM" id="SSF50621">
    <property type="entry name" value="Alanine racemase C-terminal domain-like"/>
    <property type="match status" value="1"/>
</dbReference>
<comment type="cofactor">
    <cofactor evidence="1 4 5">
        <name>pyridoxal 5'-phosphate</name>
        <dbReference type="ChEBI" id="CHEBI:597326"/>
    </cofactor>
</comment>
<evidence type="ECO:0000256" key="6">
    <source>
        <dbReference type="PIRSR" id="PIRSR600821-52"/>
    </source>
</evidence>
<dbReference type="RefSeq" id="WP_176239813.1">
    <property type="nucleotide sequence ID" value="NZ_AP024412.1"/>
</dbReference>
<keyword evidence="2 4" id="KW-0663">Pyridoxal phosphate</keyword>
<comment type="catalytic activity">
    <reaction evidence="4">
        <text>L-alanine = D-alanine</text>
        <dbReference type="Rhea" id="RHEA:20249"/>
        <dbReference type="ChEBI" id="CHEBI:57416"/>
        <dbReference type="ChEBI" id="CHEBI:57972"/>
        <dbReference type="EC" id="5.1.1.1"/>
    </reaction>
</comment>
<dbReference type="Pfam" id="PF01168">
    <property type="entry name" value="Ala_racemase_N"/>
    <property type="match status" value="1"/>
</dbReference>
<dbReference type="HAMAP" id="MF_01201">
    <property type="entry name" value="Ala_racemase"/>
    <property type="match status" value="1"/>
</dbReference>
<dbReference type="AlphaFoldDB" id="A0A7U9TID8"/>
<dbReference type="GO" id="GO:0009252">
    <property type="term" value="P:peptidoglycan biosynthetic process"/>
    <property type="evidence" value="ECO:0007669"/>
    <property type="project" value="TreeGrafter"/>
</dbReference>
<dbReference type="Pfam" id="PF00842">
    <property type="entry name" value="Ala_racemase_C"/>
    <property type="match status" value="1"/>
</dbReference>
<dbReference type="NCBIfam" id="TIGR00492">
    <property type="entry name" value="alr"/>
    <property type="match status" value="1"/>
</dbReference>
<dbReference type="EMBL" id="AP024412">
    <property type="protein sequence ID" value="BCR35970.1"/>
    <property type="molecule type" value="Genomic_DNA"/>
</dbReference>
<dbReference type="Gene3D" id="3.20.20.10">
    <property type="entry name" value="Alanine racemase"/>
    <property type="match status" value="1"/>
</dbReference>
<evidence type="ECO:0000313" key="9">
    <source>
        <dbReference type="Proteomes" id="UP000620133"/>
    </source>
</evidence>
<dbReference type="SUPFAM" id="SSF51419">
    <property type="entry name" value="PLP-binding barrel"/>
    <property type="match status" value="1"/>
</dbReference>
<accession>A0A7U9TID8</accession>
<comment type="function">
    <text evidence="4">Catalyzes the interconversion of L-alanine and D-alanine. May also act on other amino acids.</text>
</comment>
<dbReference type="FunFam" id="3.20.20.10:FF:000002">
    <property type="entry name" value="Alanine racemase"/>
    <property type="match status" value="1"/>
</dbReference>
<evidence type="ECO:0000256" key="3">
    <source>
        <dbReference type="ARBA" id="ARBA00023235"/>
    </source>
</evidence>
<protein>
    <recommendedName>
        <fullName evidence="4">Alanine racemase</fullName>
        <ecNumber evidence="4">5.1.1.1</ecNumber>
    </recommendedName>
</protein>
<dbReference type="EC" id="5.1.1.1" evidence="4"/>
<dbReference type="Gene3D" id="2.40.37.10">
    <property type="entry name" value="Lyase, Ornithine Decarboxylase, Chain A, domain 1"/>
    <property type="match status" value="1"/>
</dbReference>
<dbReference type="InterPro" id="IPR000821">
    <property type="entry name" value="Ala_racemase"/>
</dbReference>
<reference evidence="8" key="1">
    <citation type="submission" date="2021-01" db="EMBL/GenBank/DDBJ databases">
        <title>Draft genome sequence of Acholeplasmataceae bacterium strain Mahy22.</title>
        <authorList>
            <person name="Watanabe M."/>
            <person name="Kojima H."/>
            <person name="Fukui M."/>
        </authorList>
    </citation>
    <scope>NUCLEOTIDE SEQUENCE</scope>
    <source>
        <strain evidence="8">Mahy22</strain>
    </source>
</reference>
<dbReference type="PANTHER" id="PTHR30511:SF0">
    <property type="entry name" value="ALANINE RACEMASE, CATABOLIC-RELATED"/>
    <property type="match status" value="1"/>
</dbReference>
<evidence type="ECO:0000259" key="7">
    <source>
        <dbReference type="SMART" id="SM01005"/>
    </source>
</evidence>
<dbReference type="CDD" id="cd00430">
    <property type="entry name" value="PLPDE_III_AR"/>
    <property type="match status" value="1"/>
</dbReference>
<evidence type="ECO:0000256" key="2">
    <source>
        <dbReference type="ARBA" id="ARBA00022898"/>
    </source>
</evidence>
<feature type="modified residue" description="N6-(pyridoxal phosphate)lysine" evidence="4 5">
    <location>
        <position position="38"/>
    </location>
</feature>
<dbReference type="InterPro" id="IPR009006">
    <property type="entry name" value="Ala_racemase/Decarboxylase_C"/>
</dbReference>
<dbReference type="GO" id="GO:0030632">
    <property type="term" value="P:D-alanine biosynthetic process"/>
    <property type="evidence" value="ECO:0007669"/>
    <property type="project" value="UniProtKB-UniRule"/>
</dbReference>
<proteinExistence type="inferred from homology"/>
<feature type="binding site" evidence="4 6">
    <location>
        <position position="132"/>
    </location>
    <ligand>
        <name>substrate</name>
    </ligand>
</feature>